<sequence>MFISEIQYRVRYGDTDQMGYVYYGRYAYFYEIARVEALRGVGVSYKDMEAQGIMMPVWENHSYFLQPAQFDDLLTIRVMIKELPAAKIVFYYEIYNEAGQELHKGESVLVFMNKETRKICRPPKYLLDTLMPYFKN</sequence>
<dbReference type="CDD" id="cd00586">
    <property type="entry name" value="4HBT"/>
    <property type="match status" value="1"/>
</dbReference>
<keyword evidence="2 3" id="KW-0378">Hydrolase</keyword>
<dbReference type="EMBL" id="FONY01000018">
    <property type="protein sequence ID" value="SFF16543.1"/>
    <property type="molecule type" value="Genomic_DNA"/>
</dbReference>
<dbReference type="Gene3D" id="3.10.129.10">
    <property type="entry name" value="Hotdog Thioesterase"/>
    <property type="match status" value="1"/>
</dbReference>
<evidence type="ECO:0000313" key="3">
    <source>
        <dbReference type="EMBL" id="SFF16543.1"/>
    </source>
</evidence>
<name>A0A1I2GH57_9BACT</name>
<dbReference type="STRING" id="1003.SAMN04488541_101862"/>
<protein>
    <submittedName>
        <fullName evidence="3">Acyl-CoA thioester hydrolase</fullName>
    </submittedName>
</protein>
<dbReference type="RefSeq" id="WP_091545227.1">
    <property type="nucleotide sequence ID" value="NZ_FONY01000018.1"/>
</dbReference>
<dbReference type="GO" id="GO:0047617">
    <property type="term" value="F:fatty acyl-CoA hydrolase activity"/>
    <property type="evidence" value="ECO:0007669"/>
    <property type="project" value="TreeGrafter"/>
</dbReference>
<dbReference type="InterPro" id="IPR050563">
    <property type="entry name" value="4-hydroxybenzoyl-CoA_TE"/>
</dbReference>
<dbReference type="NCBIfam" id="TIGR00051">
    <property type="entry name" value="YbgC/FadM family acyl-CoA thioesterase"/>
    <property type="match status" value="1"/>
</dbReference>
<dbReference type="InterPro" id="IPR006684">
    <property type="entry name" value="YbgC/YbaW"/>
</dbReference>
<reference evidence="3 4" key="1">
    <citation type="submission" date="2016-10" db="EMBL/GenBank/DDBJ databases">
        <authorList>
            <person name="de Groot N.N."/>
        </authorList>
    </citation>
    <scope>NUCLEOTIDE SEQUENCE [LARGE SCALE GENOMIC DNA]</scope>
    <source>
        <strain>GEY</strain>
        <strain evidence="4">DSM 9560</strain>
    </source>
</reference>
<dbReference type="InterPro" id="IPR029069">
    <property type="entry name" value="HotDog_dom_sf"/>
</dbReference>
<comment type="similarity">
    <text evidence="1">Belongs to the 4-hydroxybenzoyl-CoA thioesterase family.</text>
</comment>
<evidence type="ECO:0000256" key="2">
    <source>
        <dbReference type="ARBA" id="ARBA00022801"/>
    </source>
</evidence>
<evidence type="ECO:0000256" key="1">
    <source>
        <dbReference type="ARBA" id="ARBA00005953"/>
    </source>
</evidence>
<dbReference type="PANTHER" id="PTHR31793:SF27">
    <property type="entry name" value="NOVEL THIOESTERASE SUPERFAMILY DOMAIN AND SAPOSIN A-TYPE DOMAIN CONTAINING PROTEIN (0610012H03RIK)"/>
    <property type="match status" value="1"/>
</dbReference>
<dbReference type="Pfam" id="PF13279">
    <property type="entry name" value="4HBT_2"/>
    <property type="match status" value="1"/>
</dbReference>
<organism evidence="3 4">
    <name type="scientific">Thermoflexibacter ruber</name>
    <dbReference type="NCBI Taxonomy" id="1003"/>
    <lineage>
        <taxon>Bacteria</taxon>
        <taxon>Pseudomonadati</taxon>
        <taxon>Bacteroidota</taxon>
        <taxon>Cytophagia</taxon>
        <taxon>Cytophagales</taxon>
        <taxon>Thermoflexibacteraceae</taxon>
        <taxon>Thermoflexibacter</taxon>
    </lineage>
</organism>
<gene>
    <name evidence="3" type="ORF">SAMN04488541_101862</name>
</gene>
<dbReference type="OrthoDB" id="9800856at2"/>
<proteinExistence type="inferred from homology"/>
<keyword evidence="4" id="KW-1185">Reference proteome</keyword>
<dbReference type="Proteomes" id="UP000199513">
    <property type="component" value="Unassembled WGS sequence"/>
</dbReference>
<dbReference type="PANTHER" id="PTHR31793">
    <property type="entry name" value="4-HYDROXYBENZOYL-COA THIOESTERASE FAMILY MEMBER"/>
    <property type="match status" value="1"/>
</dbReference>
<evidence type="ECO:0000313" key="4">
    <source>
        <dbReference type="Proteomes" id="UP000199513"/>
    </source>
</evidence>
<dbReference type="PIRSF" id="PIRSF003230">
    <property type="entry name" value="YbgC"/>
    <property type="match status" value="1"/>
</dbReference>
<dbReference type="SUPFAM" id="SSF54637">
    <property type="entry name" value="Thioesterase/thiol ester dehydrase-isomerase"/>
    <property type="match status" value="1"/>
</dbReference>
<dbReference type="AlphaFoldDB" id="A0A1I2GH57"/>
<accession>A0A1I2GH57</accession>